<accession>A0ABY5P2Q9</accession>
<proteinExistence type="predicted"/>
<evidence type="ECO:0000313" key="1">
    <source>
        <dbReference type="EMBL" id="UUV99923.1"/>
    </source>
</evidence>
<protein>
    <recommendedName>
        <fullName evidence="3">DUF2922 domain-containing protein</fullName>
    </recommendedName>
</protein>
<dbReference type="EMBL" id="CP102452">
    <property type="protein sequence ID" value="UUV99923.1"/>
    <property type="molecule type" value="Genomic_DNA"/>
</dbReference>
<geneLocation type="plasmid" evidence="1 2">
    <name>p11</name>
</geneLocation>
<name>A0ABY5P2Q9_9ENTE</name>
<evidence type="ECO:0008006" key="3">
    <source>
        <dbReference type="Google" id="ProtNLM"/>
    </source>
</evidence>
<dbReference type="InterPro" id="IPR021321">
    <property type="entry name" value="DUF2922"/>
</dbReference>
<dbReference type="Proteomes" id="UP001058273">
    <property type="component" value="Plasmid p11"/>
</dbReference>
<keyword evidence="2" id="KW-1185">Reference proteome</keyword>
<sequence>MAKKSTMTEVLHLVFSNSSNKETVLKIANPKADLTRDRIEEVMISIIESSIFYWIEDSTVAKEAYIRRVYVDELVSIS</sequence>
<reference evidence="1" key="1">
    <citation type="submission" date="2022-08" db="EMBL/GenBank/DDBJ databases">
        <title>Genome sequence of Vagococcus luciliae DSM 112651.</title>
        <authorList>
            <person name="Juan G."/>
            <person name="Anja P."/>
            <person name="Rolf D."/>
            <person name="Kampfer P."/>
            <person name="Vilcinskas A."/>
        </authorList>
    </citation>
    <scope>NUCLEOTIDE SEQUENCE</scope>
    <source>
        <strain evidence="1">G314FT</strain>
        <plasmid evidence="1">p11</plasmid>
    </source>
</reference>
<evidence type="ECO:0000313" key="2">
    <source>
        <dbReference type="Proteomes" id="UP001058273"/>
    </source>
</evidence>
<dbReference type="RefSeq" id="WP_117974175.1">
    <property type="nucleotide sequence ID" value="NZ_CP102452.1"/>
</dbReference>
<organism evidence="1 2">
    <name type="scientific">Vagococcus luciliae</name>
    <dbReference type="NCBI Taxonomy" id="2920380"/>
    <lineage>
        <taxon>Bacteria</taxon>
        <taxon>Bacillati</taxon>
        <taxon>Bacillota</taxon>
        <taxon>Bacilli</taxon>
        <taxon>Lactobacillales</taxon>
        <taxon>Enterococcaceae</taxon>
        <taxon>Vagococcus</taxon>
    </lineage>
</organism>
<reference evidence="1" key="2">
    <citation type="submission" date="2022-08" db="EMBL/GenBank/DDBJ databases">
        <authorList>
            <person name="Poehlein A."/>
            <person name="Guzman J."/>
            <person name="Daniel R."/>
            <person name="Vilcinskas A."/>
        </authorList>
    </citation>
    <scope>NUCLEOTIDE SEQUENCE</scope>
    <source>
        <strain evidence="1">G314FT</strain>
        <plasmid evidence="1">p11</plasmid>
    </source>
</reference>
<dbReference type="Pfam" id="PF11148">
    <property type="entry name" value="DUF2922"/>
    <property type="match status" value="1"/>
</dbReference>
<gene>
    <name evidence="1" type="ORF">G314FT_20920</name>
</gene>
<keyword evidence="1" id="KW-0614">Plasmid</keyword>